<evidence type="ECO:0000256" key="11">
    <source>
        <dbReference type="ARBA" id="ARBA00023034"/>
    </source>
</evidence>
<evidence type="ECO:0000256" key="14">
    <source>
        <dbReference type="SAM" id="Phobius"/>
    </source>
</evidence>
<dbReference type="Gene3D" id="1.20.1280.290">
    <property type="match status" value="2"/>
</dbReference>
<proteinExistence type="inferred from homology"/>
<keyword evidence="9" id="KW-0677">Repeat</keyword>
<keyword evidence="5" id="KW-0813">Transport</keyword>
<evidence type="ECO:0000256" key="7">
    <source>
        <dbReference type="ARBA" id="ARBA00022597"/>
    </source>
</evidence>
<evidence type="ECO:0000256" key="2">
    <source>
        <dbReference type="ARBA" id="ARBA00004653"/>
    </source>
</evidence>
<evidence type="ECO:0000256" key="1">
    <source>
        <dbReference type="ARBA" id="ARBA00004651"/>
    </source>
</evidence>
<dbReference type="OrthoDB" id="409725at2759"/>
<dbReference type="FunFam" id="1.20.1280.290:FF:000004">
    <property type="entry name" value="Sugar transporter SWEET"/>
    <property type="match status" value="1"/>
</dbReference>
<accession>A0A812YDE2</accession>
<feature type="compositionally biased region" description="Basic and acidic residues" evidence="13">
    <location>
        <begin position="293"/>
        <end position="317"/>
    </location>
</feature>
<evidence type="ECO:0000256" key="8">
    <source>
        <dbReference type="ARBA" id="ARBA00022692"/>
    </source>
</evidence>
<dbReference type="GO" id="GO:0051119">
    <property type="term" value="F:sugar transmembrane transporter activity"/>
    <property type="evidence" value="ECO:0007669"/>
    <property type="project" value="InterPro"/>
</dbReference>
<comment type="similarity">
    <text evidence="3">Belongs to the SWEET sugar transporter family.</text>
</comment>
<feature type="compositionally biased region" description="Basic and acidic residues" evidence="13">
    <location>
        <begin position="325"/>
        <end position="342"/>
    </location>
</feature>
<evidence type="ECO:0000256" key="4">
    <source>
        <dbReference type="ARBA" id="ARBA00021741"/>
    </source>
</evidence>
<keyword evidence="10 14" id="KW-1133">Transmembrane helix</keyword>
<protein>
    <recommendedName>
        <fullName evidence="4">Sugar transporter SWEET1</fullName>
    </recommendedName>
</protein>
<keyword evidence="12 14" id="KW-0472">Membrane</keyword>
<keyword evidence="6" id="KW-1003">Cell membrane</keyword>
<evidence type="ECO:0000256" key="10">
    <source>
        <dbReference type="ARBA" id="ARBA00022989"/>
    </source>
</evidence>
<evidence type="ECO:0000313" key="15">
    <source>
        <dbReference type="EMBL" id="CAE7770930.1"/>
    </source>
</evidence>
<dbReference type="InterPro" id="IPR047664">
    <property type="entry name" value="SWEET"/>
</dbReference>
<dbReference type="GO" id="GO:0000139">
    <property type="term" value="C:Golgi membrane"/>
    <property type="evidence" value="ECO:0007669"/>
    <property type="project" value="UniProtKB-SubCell"/>
</dbReference>
<feature type="region of interest" description="Disordered" evidence="13">
    <location>
        <begin position="288"/>
        <end position="357"/>
    </location>
</feature>
<evidence type="ECO:0000256" key="12">
    <source>
        <dbReference type="ARBA" id="ARBA00023136"/>
    </source>
</evidence>
<dbReference type="EMBL" id="CAJNJA010040990">
    <property type="protein sequence ID" value="CAE7770930.1"/>
    <property type="molecule type" value="Genomic_DNA"/>
</dbReference>
<feature type="transmembrane region" description="Helical" evidence="14">
    <location>
        <begin position="121"/>
        <end position="142"/>
    </location>
</feature>
<sequence>MISGSRLHLISTRACPGFPLQSLIMLGDFILETVATCFAFLFMTSPLTQTIDVIATPAKVQNVNPVNLLCFFLNCATQLGYGIFMPVNQVIPCNAYGVAVGFFSIITCWCLARRDEKAERWNFQACASTIFILALSVLIVLYAGVGGERAPGRVGSLGMLVGIIMYAAPLSVLQEVIRTKSSTPLPVMQIFLGFLNSLCWFAVGMRNQKLPVWAPNIFGMLLSLIQLVLILKYPAKPEGDVEAQKNPVPLLKEHVAADFVRSRTGELAETVAEISVLVKSVSGIFENNPNVCTEHDGNESADSQEVKDKETAGEAHTSEAPVLGREGRGRKDSAESGKKTVEEDGVTTSQERHSVQL</sequence>
<evidence type="ECO:0000256" key="3">
    <source>
        <dbReference type="ARBA" id="ARBA00007809"/>
    </source>
</evidence>
<dbReference type="PANTHER" id="PTHR10791">
    <property type="entry name" value="RAG1-ACTIVATING PROTEIN 1"/>
    <property type="match status" value="1"/>
</dbReference>
<reference evidence="15" key="1">
    <citation type="submission" date="2021-02" db="EMBL/GenBank/DDBJ databases">
        <authorList>
            <person name="Dougan E. K."/>
            <person name="Rhodes N."/>
            <person name="Thang M."/>
            <person name="Chan C."/>
        </authorList>
    </citation>
    <scope>NUCLEOTIDE SEQUENCE</scope>
</reference>
<keyword evidence="16" id="KW-1185">Reference proteome</keyword>
<keyword evidence="7" id="KW-0762">Sugar transport</keyword>
<evidence type="ECO:0000256" key="5">
    <source>
        <dbReference type="ARBA" id="ARBA00022448"/>
    </source>
</evidence>
<dbReference type="AlphaFoldDB" id="A0A812YDE2"/>
<dbReference type="InterPro" id="IPR004316">
    <property type="entry name" value="SWEET_rpt"/>
</dbReference>
<keyword evidence="11" id="KW-0333">Golgi apparatus</keyword>
<name>A0A812YDE2_9DINO</name>
<feature type="transmembrane region" description="Helical" evidence="14">
    <location>
        <begin position="185"/>
        <end position="204"/>
    </location>
</feature>
<feature type="transmembrane region" description="Helical" evidence="14">
    <location>
        <begin position="154"/>
        <end position="173"/>
    </location>
</feature>
<dbReference type="Pfam" id="PF03083">
    <property type="entry name" value="MtN3_slv"/>
    <property type="match status" value="1"/>
</dbReference>
<dbReference type="PANTHER" id="PTHR10791:SF30">
    <property type="entry name" value="SUGAR TRANSPORTER SWEET1"/>
    <property type="match status" value="1"/>
</dbReference>
<dbReference type="GO" id="GO:0005886">
    <property type="term" value="C:plasma membrane"/>
    <property type="evidence" value="ECO:0007669"/>
    <property type="project" value="UniProtKB-SubCell"/>
</dbReference>
<feature type="transmembrane region" description="Helical" evidence="14">
    <location>
        <begin position="210"/>
        <end position="231"/>
    </location>
</feature>
<dbReference type="Proteomes" id="UP000601435">
    <property type="component" value="Unassembled WGS sequence"/>
</dbReference>
<evidence type="ECO:0000256" key="13">
    <source>
        <dbReference type="SAM" id="MobiDB-lite"/>
    </source>
</evidence>
<evidence type="ECO:0000256" key="6">
    <source>
        <dbReference type="ARBA" id="ARBA00022475"/>
    </source>
</evidence>
<keyword evidence="8 14" id="KW-0812">Transmembrane</keyword>
<comment type="subcellular location">
    <subcellularLocation>
        <location evidence="1">Cell membrane</location>
        <topology evidence="1">Multi-pass membrane protein</topology>
    </subcellularLocation>
    <subcellularLocation>
        <location evidence="2">Golgi apparatus membrane</location>
        <topology evidence="2">Multi-pass membrane protein</topology>
    </subcellularLocation>
</comment>
<comment type="caution">
    <text evidence="15">The sequence shown here is derived from an EMBL/GenBank/DDBJ whole genome shotgun (WGS) entry which is preliminary data.</text>
</comment>
<feature type="transmembrane region" description="Helical" evidence="14">
    <location>
        <begin position="63"/>
        <end position="83"/>
    </location>
</feature>
<evidence type="ECO:0000313" key="16">
    <source>
        <dbReference type="Proteomes" id="UP000601435"/>
    </source>
</evidence>
<feature type="transmembrane region" description="Helical" evidence="14">
    <location>
        <begin position="95"/>
        <end position="112"/>
    </location>
</feature>
<organism evidence="15 16">
    <name type="scientific">Symbiodinium necroappetens</name>
    <dbReference type="NCBI Taxonomy" id="1628268"/>
    <lineage>
        <taxon>Eukaryota</taxon>
        <taxon>Sar</taxon>
        <taxon>Alveolata</taxon>
        <taxon>Dinophyceae</taxon>
        <taxon>Suessiales</taxon>
        <taxon>Symbiodiniaceae</taxon>
        <taxon>Symbiodinium</taxon>
    </lineage>
</organism>
<feature type="transmembrane region" description="Helical" evidence="14">
    <location>
        <begin position="20"/>
        <end position="42"/>
    </location>
</feature>
<gene>
    <name evidence="15" type="primary">SWEET7B</name>
    <name evidence="15" type="ORF">SNEC2469_LOCUS22518</name>
</gene>
<evidence type="ECO:0000256" key="9">
    <source>
        <dbReference type="ARBA" id="ARBA00022737"/>
    </source>
</evidence>